<dbReference type="eggNOG" id="ENOG5032RMV">
    <property type="taxonomic scope" value="Bacteria"/>
</dbReference>
<dbReference type="Gene3D" id="3.30.70.1070">
    <property type="entry name" value="Sporulation related repeat"/>
    <property type="match status" value="1"/>
</dbReference>
<evidence type="ECO:0000256" key="1">
    <source>
        <dbReference type="SAM" id="SignalP"/>
    </source>
</evidence>
<evidence type="ECO:0000313" key="3">
    <source>
        <dbReference type="Proteomes" id="UP000182124"/>
    </source>
</evidence>
<dbReference type="GO" id="GO:0042834">
    <property type="term" value="F:peptidoglycan binding"/>
    <property type="evidence" value="ECO:0007669"/>
    <property type="project" value="InterPro"/>
</dbReference>
<feature type="chain" id="PRO_5010179363" description="Sporulation related domain-containing protein" evidence="1">
    <location>
        <begin position="20"/>
        <end position="129"/>
    </location>
</feature>
<gene>
    <name evidence="2" type="ORF">SAMN02927925_00516</name>
</gene>
<protein>
    <recommendedName>
        <fullName evidence="4">Sporulation related domain-containing protein</fullName>
    </recommendedName>
</protein>
<dbReference type="STRING" id="329186.SAMN02927925_00516"/>
<sequence length="129" mass="15182">MRILRASSLFTLLFLCVFSGQKTYSQPSKINIIQNPKFEMLLSEKRKINSSITVNDRYKVQIFYGTNEEAKKTLSVFKKEFRQLDGTIIYSNPNYKVWVGTFKTRIEAEKNYKEILKKYPTALLIRPNK</sequence>
<organism evidence="2 3">
    <name type="scientific">Flavobacterium saliperosum</name>
    <dbReference type="NCBI Taxonomy" id="329186"/>
    <lineage>
        <taxon>Bacteria</taxon>
        <taxon>Pseudomonadati</taxon>
        <taxon>Bacteroidota</taxon>
        <taxon>Flavobacteriia</taxon>
        <taxon>Flavobacteriales</taxon>
        <taxon>Flavobacteriaceae</taxon>
        <taxon>Flavobacterium</taxon>
    </lineage>
</organism>
<dbReference type="RefSeq" id="WP_023575559.1">
    <property type="nucleotide sequence ID" value="NZ_CBCSBQ010000005.1"/>
</dbReference>
<proteinExistence type="predicted"/>
<name>A0A1G4V8W5_9FLAO</name>
<evidence type="ECO:0000313" key="2">
    <source>
        <dbReference type="EMBL" id="SCX02488.1"/>
    </source>
</evidence>
<dbReference type="InterPro" id="IPR036680">
    <property type="entry name" value="SPOR-like_sf"/>
</dbReference>
<accession>A0A1G4V8W5</accession>
<evidence type="ECO:0008006" key="4">
    <source>
        <dbReference type="Google" id="ProtNLM"/>
    </source>
</evidence>
<keyword evidence="1" id="KW-0732">Signal</keyword>
<dbReference type="AlphaFoldDB" id="A0A1G4V8W5"/>
<dbReference type="EMBL" id="FMTY01000001">
    <property type="protein sequence ID" value="SCX02488.1"/>
    <property type="molecule type" value="Genomic_DNA"/>
</dbReference>
<dbReference type="Proteomes" id="UP000182124">
    <property type="component" value="Unassembled WGS sequence"/>
</dbReference>
<feature type="signal peptide" evidence="1">
    <location>
        <begin position="1"/>
        <end position="19"/>
    </location>
</feature>
<reference evidence="2 3" key="1">
    <citation type="submission" date="2016-10" db="EMBL/GenBank/DDBJ databases">
        <authorList>
            <person name="de Groot N.N."/>
        </authorList>
    </citation>
    <scope>NUCLEOTIDE SEQUENCE [LARGE SCALE GENOMIC DNA]</scope>
    <source>
        <strain evidence="2 3">CGMCC 1.3801</strain>
    </source>
</reference>